<feature type="coiled-coil region" evidence="1">
    <location>
        <begin position="120"/>
        <end position="147"/>
    </location>
</feature>
<reference evidence="4" key="2">
    <citation type="submission" date="2023-11" db="UniProtKB">
        <authorList>
            <consortium name="WormBaseParasite"/>
        </authorList>
    </citation>
    <scope>IDENTIFICATION</scope>
</reference>
<protein>
    <submittedName>
        <fullName evidence="4">Uncharacterized protein</fullName>
    </submittedName>
</protein>
<evidence type="ECO:0000313" key="3">
    <source>
        <dbReference type="Proteomes" id="UP000050795"/>
    </source>
</evidence>
<reference evidence="3" key="1">
    <citation type="submission" date="2022-06" db="EMBL/GenBank/DDBJ databases">
        <authorList>
            <person name="Berger JAMES D."/>
            <person name="Berger JAMES D."/>
        </authorList>
    </citation>
    <scope>NUCLEOTIDE SEQUENCE [LARGE SCALE GENOMIC DNA]</scope>
</reference>
<keyword evidence="1" id="KW-0175">Coiled coil</keyword>
<organism evidence="3 4">
    <name type="scientific">Trichobilharzia regenti</name>
    <name type="common">Nasal bird schistosome</name>
    <dbReference type="NCBI Taxonomy" id="157069"/>
    <lineage>
        <taxon>Eukaryota</taxon>
        <taxon>Metazoa</taxon>
        <taxon>Spiralia</taxon>
        <taxon>Lophotrochozoa</taxon>
        <taxon>Platyhelminthes</taxon>
        <taxon>Trematoda</taxon>
        <taxon>Digenea</taxon>
        <taxon>Strigeidida</taxon>
        <taxon>Schistosomatoidea</taxon>
        <taxon>Schistosomatidae</taxon>
        <taxon>Trichobilharzia</taxon>
    </lineage>
</organism>
<dbReference type="WBParaSite" id="TREG1_13990.1">
    <property type="protein sequence ID" value="TREG1_13990.1"/>
    <property type="gene ID" value="TREG1_13990"/>
</dbReference>
<dbReference type="PANTHER" id="PTHR33327:SF3">
    <property type="entry name" value="RNA-DIRECTED DNA POLYMERASE"/>
    <property type="match status" value="1"/>
</dbReference>
<sequence>MAEQVRETLINPDPETPYDVLKQKVIKVASLSDQKAIDQSLSNVSLGDRTLSQLKSHMCNILGDRKIDTRFFYQLWLRQLPHNIQQVLAFGDEDIDIDKLAEIADKMYERMSPQVTSVIDKSSDERIEALERKIDVLTKQLMTMRVNRQPSASYRRQRSRSRNVREYS</sequence>
<keyword evidence="3" id="KW-1185">Reference proteome</keyword>
<proteinExistence type="predicted"/>
<dbReference type="AlphaFoldDB" id="A0AA85J853"/>
<dbReference type="Proteomes" id="UP000050795">
    <property type="component" value="Unassembled WGS sequence"/>
</dbReference>
<name>A0AA85J853_TRIRE</name>
<accession>A0AA85J853</accession>
<dbReference type="PANTHER" id="PTHR33327">
    <property type="entry name" value="ENDONUCLEASE"/>
    <property type="match status" value="1"/>
</dbReference>
<feature type="region of interest" description="Disordered" evidence="2">
    <location>
        <begin position="148"/>
        <end position="168"/>
    </location>
</feature>
<evidence type="ECO:0000256" key="1">
    <source>
        <dbReference type="SAM" id="Coils"/>
    </source>
</evidence>
<evidence type="ECO:0000256" key="2">
    <source>
        <dbReference type="SAM" id="MobiDB-lite"/>
    </source>
</evidence>
<evidence type="ECO:0000313" key="4">
    <source>
        <dbReference type="WBParaSite" id="TREG1_13990.1"/>
    </source>
</evidence>